<evidence type="ECO:0000256" key="7">
    <source>
        <dbReference type="ARBA" id="ARBA00022694"/>
    </source>
</evidence>
<feature type="binding site" evidence="14">
    <location>
        <position position="154"/>
    </location>
    <ligand>
        <name>ATP</name>
        <dbReference type="ChEBI" id="CHEBI:30616"/>
    </ligand>
</feature>
<evidence type="ECO:0000256" key="9">
    <source>
        <dbReference type="ARBA" id="ARBA00022741"/>
    </source>
</evidence>
<name>A0A0G3W4X0_9CLOT</name>
<dbReference type="PANTHER" id="PTHR17490">
    <property type="entry name" value="SUA5"/>
    <property type="match status" value="1"/>
</dbReference>
<feature type="binding site" evidence="14">
    <location>
        <position position="184"/>
    </location>
    <ligand>
        <name>L-threonine</name>
        <dbReference type="ChEBI" id="CHEBI:57926"/>
    </ligand>
</feature>
<feature type="binding site" evidence="14">
    <location>
        <position position="61"/>
    </location>
    <ligand>
        <name>ATP</name>
        <dbReference type="ChEBI" id="CHEBI:30616"/>
    </ligand>
</feature>
<evidence type="ECO:0000256" key="2">
    <source>
        <dbReference type="ARBA" id="ARBA00007663"/>
    </source>
</evidence>
<dbReference type="InterPro" id="IPR006070">
    <property type="entry name" value="Sua5-like_dom"/>
</dbReference>
<dbReference type="GO" id="GO:0008033">
    <property type="term" value="P:tRNA processing"/>
    <property type="evidence" value="ECO:0007669"/>
    <property type="project" value="UniProtKB-KW"/>
</dbReference>
<feature type="binding site" evidence="14">
    <location>
        <position position="124"/>
    </location>
    <ligand>
        <name>L-threonine</name>
        <dbReference type="ChEBI" id="CHEBI:57926"/>
    </ligand>
</feature>
<dbReference type="NCBIfam" id="TIGR00057">
    <property type="entry name" value="L-threonylcarbamoyladenylate synthase"/>
    <property type="match status" value="1"/>
</dbReference>
<dbReference type="InterPro" id="IPR038385">
    <property type="entry name" value="Sua5/YwlC_C"/>
</dbReference>
<feature type="binding site" evidence="14">
    <location>
        <position position="144"/>
    </location>
    <ligand>
        <name>ATP</name>
        <dbReference type="ChEBI" id="CHEBI:30616"/>
    </ligand>
</feature>
<feature type="binding site" evidence="14">
    <location>
        <position position="198"/>
    </location>
    <ligand>
        <name>ATP</name>
        <dbReference type="ChEBI" id="CHEBI:30616"/>
    </ligand>
</feature>
<dbReference type="InterPro" id="IPR050156">
    <property type="entry name" value="TC-AMP_synthase_SUA5"/>
</dbReference>
<feature type="binding site" evidence="14">
    <location>
        <position position="38"/>
    </location>
    <ligand>
        <name>L-threonine</name>
        <dbReference type="ChEBI" id="CHEBI:57926"/>
    </ligand>
</feature>
<evidence type="ECO:0000256" key="8">
    <source>
        <dbReference type="ARBA" id="ARBA00022695"/>
    </source>
</evidence>
<dbReference type="EMBL" id="CP009687">
    <property type="protein sequence ID" value="AKL93721.1"/>
    <property type="molecule type" value="Genomic_DNA"/>
</dbReference>
<dbReference type="Pfam" id="PF01300">
    <property type="entry name" value="Sua5_yciO_yrdC"/>
    <property type="match status" value="1"/>
</dbReference>
<comment type="catalytic activity">
    <reaction evidence="12 13">
        <text>L-threonine + hydrogencarbonate + ATP = L-threonylcarbamoyladenylate + diphosphate + H2O</text>
        <dbReference type="Rhea" id="RHEA:36407"/>
        <dbReference type="ChEBI" id="CHEBI:15377"/>
        <dbReference type="ChEBI" id="CHEBI:17544"/>
        <dbReference type="ChEBI" id="CHEBI:30616"/>
        <dbReference type="ChEBI" id="CHEBI:33019"/>
        <dbReference type="ChEBI" id="CHEBI:57926"/>
        <dbReference type="ChEBI" id="CHEBI:73682"/>
        <dbReference type="EC" id="2.7.7.87"/>
    </reaction>
</comment>
<evidence type="ECO:0000256" key="4">
    <source>
        <dbReference type="ARBA" id="ARBA00015492"/>
    </source>
</evidence>
<keyword evidence="8 13" id="KW-0548">Nucleotidyltransferase</keyword>
<evidence type="ECO:0000313" key="16">
    <source>
        <dbReference type="EMBL" id="AKL93721.1"/>
    </source>
</evidence>
<dbReference type="PIRSF" id="PIRSF004930">
    <property type="entry name" value="Tln_factor_SUA5"/>
    <property type="match status" value="1"/>
</dbReference>
<dbReference type="FunFam" id="3.40.50.11030:FF:000001">
    <property type="entry name" value="Threonylcarbamoyl-AMP synthase"/>
    <property type="match status" value="1"/>
</dbReference>
<dbReference type="GO" id="GO:0005524">
    <property type="term" value="F:ATP binding"/>
    <property type="evidence" value="ECO:0007669"/>
    <property type="project" value="UniProtKB-UniRule"/>
</dbReference>
<dbReference type="InterPro" id="IPR005145">
    <property type="entry name" value="Sua5_C"/>
</dbReference>
<evidence type="ECO:0000256" key="13">
    <source>
        <dbReference type="PIRNR" id="PIRNR004930"/>
    </source>
</evidence>
<dbReference type="GO" id="GO:0005737">
    <property type="term" value="C:cytoplasm"/>
    <property type="evidence" value="ECO:0007669"/>
    <property type="project" value="UniProtKB-SubCell"/>
</dbReference>
<evidence type="ECO:0000259" key="15">
    <source>
        <dbReference type="PROSITE" id="PS51163"/>
    </source>
</evidence>
<gene>
    <name evidence="16" type="primary">tsaC</name>
    <name evidence="16" type="ORF">CACET_c02050</name>
</gene>
<keyword evidence="10 13" id="KW-0067">ATP-binding</keyword>
<reference evidence="16 17" key="1">
    <citation type="submission" date="2014-10" db="EMBL/GenBank/DDBJ databases">
        <title>Genome sequence of Clostridium aceticum DSM 1496.</title>
        <authorList>
            <person name="Poehlein A."/>
            <person name="Schiel-Bengelsdorf B."/>
            <person name="Gottschalk G."/>
            <person name="Duerre P."/>
            <person name="Daniel R."/>
        </authorList>
    </citation>
    <scope>NUCLEOTIDE SEQUENCE [LARGE SCALE GENOMIC DNA]</scope>
    <source>
        <strain evidence="16 17">DSM 1496</strain>
    </source>
</reference>
<dbReference type="GO" id="GO:0006450">
    <property type="term" value="P:regulation of translational fidelity"/>
    <property type="evidence" value="ECO:0007669"/>
    <property type="project" value="TreeGrafter"/>
</dbReference>
<accession>A0A0G3W4X0</accession>
<evidence type="ECO:0000256" key="6">
    <source>
        <dbReference type="ARBA" id="ARBA00022679"/>
    </source>
</evidence>
<evidence type="ECO:0000256" key="1">
    <source>
        <dbReference type="ARBA" id="ARBA00004496"/>
    </source>
</evidence>
<feature type="binding site" evidence="14">
    <location>
        <position position="238"/>
    </location>
    <ligand>
        <name>ATP</name>
        <dbReference type="ChEBI" id="CHEBI:30616"/>
    </ligand>
</feature>
<keyword evidence="6 13" id="KW-0808">Transferase</keyword>
<dbReference type="KEGG" id="cace:CACET_c02050"/>
<keyword evidence="7 13" id="KW-0819">tRNA processing</keyword>
<keyword evidence="9 13" id="KW-0547">Nucleotide-binding</keyword>
<dbReference type="Gene3D" id="3.40.50.11030">
    <property type="entry name" value="Threonylcarbamoyl-AMP synthase, C-terminal domain"/>
    <property type="match status" value="1"/>
</dbReference>
<dbReference type="GO" id="GO:0003725">
    <property type="term" value="F:double-stranded RNA binding"/>
    <property type="evidence" value="ECO:0007669"/>
    <property type="project" value="UniProtKB-UniRule"/>
</dbReference>
<comment type="function">
    <text evidence="13">Required for the formation of a threonylcarbamoyl group on adenosine at position 37 (t(6)A37) in tRNAs that read codons beginning with adenine.</text>
</comment>
<dbReference type="Pfam" id="PF03481">
    <property type="entry name" value="Sua5_C"/>
    <property type="match status" value="1"/>
</dbReference>
<dbReference type="PROSITE" id="PS51163">
    <property type="entry name" value="YRDC"/>
    <property type="match status" value="1"/>
</dbReference>
<dbReference type="PATRIC" id="fig|84022.6.peg.204"/>
<evidence type="ECO:0000256" key="11">
    <source>
        <dbReference type="ARBA" id="ARBA00029774"/>
    </source>
</evidence>
<dbReference type="PANTHER" id="PTHR17490:SF16">
    <property type="entry name" value="THREONYLCARBAMOYL-AMP SYNTHASE"/>
    <property type="match status" value="1"/>
</dbReference>
<dbReference type="FunFam" id="3.90.870.10:FF:000008">
    <property type="entry name" value="Threonylcarbamoyl-AMP synthase"/>
    <property type="match status" value="1"/>
</dbReference>
<dbReference type="EC" id="2.7.7.87" evidence="3 13"/>
<dbReference type="InterPro" id="IPR017945">
    <property type="entry name" value="DHBP_synth_RibB-like_a/b_dom"/>
</dbReference>
<keyword evidence="17" id="KW-1185">Reference proteome</keyword>
<dbReference type="SUPFAM" id="SSF55821">
    <property type="entry name" value="YrdC/RibB"/>
    <property type="match status" value="1"/>
</dbReference>
<evidence type="ECO:0000256" key="14">
    <source>
        <dbReference type="PIRSR" id="PIRSR004930-1"/>
    </source>
</evidence>
<feature type="binding site" evidence="14">
    <location>
        <position position="65"/>
    </location>
    <ligand>
        <name>ATP</name>
        <dbReference type="ChEBI" id="CHEBI:30616"/>
    </ligand>
</feature>
<feature type="binding site" evidence="14">
    <location>
        <position position="146"/>
    </location>
    <ligand>
        <name>ATP</name>
        <dbReference type="ChEBI" id="CHEBI:30616"/>
    </ligand>
</feature>
<dbReference type="AlphaFoldDB" id="A0A0G3W4X0"/>
<proteinExistence type="inferred from homology"/>
<dbReference type="GO" id="GO:0061710">
    <property type="term" value="F:L-threonylcarbamoyladenylate synthase"/>
    <property type="evidence" value="ECO:0007669"/>
    <property type="project" value="UniProtKB-EC"/>
</dbReference>
<protein>
    <recommendedName>
        <fullName evidence="4 13">Threonylcarbamoyl-AMP synthase</fullName>
        <shortName evidence="13">TC-AMP synthase</shortName>
        <ecNumber evidence="3 13">2.7.7.87</ecNumber>
    </recommendedName>
    <alternativeName>
        <fullName evidence="11 13">L-threonylcarbamoyladenylate synthase</fullName>
    </alternativeName>
</protein>
<dbReference type="STRING" id="84022.CACET_c02050"/>
<dbReference type="Gene3D" id="3.90.870.10">
    <property type="entry name" value="DHBP synthase"/>
    <property type="match status" value="1"/>
</dbReference>
<sequence length="349" mass="38065">MKNTMIIEIDLENIAEEEMRKAAEILKKNGTVAFPTETVYGLGANALSQEAVEKIFQAKGRPSDNPLIVHIAKVEDIKSLVKQVPMEAEAVMRAFWPGPLTIVLEKTEILPESITAGLSTVAIRMPAHPIAAKLIEMAEVPVAAPSANISGRPSPTTGKHVLEDLKGRVDAIIIGGSCEVGVESTVLDMTGGVPTILRPGGITREMLLKVLDRVEVDTALKGEEGAVPKSPGMKYTHYAPKAQVYIVKGEEEGVSKKIKQLANEYKQQGKEVGIICFDETRRYYDKEVLKSMGSRNELKTVAANLFKVLRAFDETKVEVILAEAVEEVELGQAIMNRLTKAAGYRVIYV</sequence>
<dbReference type="Proteomes" id="UP000035704">
    <property type="component" value="Chromosome"/>
</dbReference>
<feature type="domain" description="YrdC-like" evidence="15">
    <location>
        <begin position="16"/>
        <end position="202"/>
    </location>
</feature>
<organism evidence="16 17">
    <name type="scientific">Clostridium aceticum</name>
    <dbReference type="NCBI Taxonomy" id="84022"/>
    <lineage>
        <taxon>Bacteria</taxon>
        <taxon>Bacillati</taxon>
        <taxon>Bacillota</taxon>
        <taxon>Clostridia</taxon>
        <taxon>Eubacteriales</taxon>
        <taxon>Clostridiaceae</taxon>
        <taxon>Clostridium</taxon>
    </lineage>
</organism>
<evidence type="ECO:0000256" key="12">
    <source>
        <dbReference type="ARBA" id="ARBA00048366"/>
    </source>
</evidence>
<feature type="binding site" evidence="14">
    <location>
        <position position="70"/>
    </location>
    <ligand>
        <name>L-threonine</name>
        <dbReference type="ChEBI" id="CHEBI:57926"/>
    </ligand>
</feature>
<keyword evidence="5 13" id="KW-0963">Cytoplasm</keyword>
<evidence type="ECO:0000256" key="10">
    <source>
        <dbReference type="ARBA" id="ARBA00022840"/>
    </source>
</evidence>
<evidence type="ECO:0000313" key="17">
    <source>
        <dbReference type="Proteomes" id="UP000035704"/>
    </source>
</evidence>
<evidence type="ECO:0000256" key="5">
    <source>
        <dbReference type="ARBA" id="ARBA00022490"/>
    </source>
</evidence>
<comment type="similarity">
    <text evidence="2 13">Belongs to the SUA5 family.</text>
</comment>
<dbReference type="GO" id="GO:0000049">
    <property type="term" value="F:tRNA binding"/>
    <property type="evidence" value="ECO:0007669"/>
    <property type="project" value="TreeGrafter"/>
</dbReference>
<comment type="subcellular location">
    <subcellularLocation>
        <location evidence="1 13">Cytoplasm</location>
    </subcellularLocation>
</comment>
<feature type="binding site" evidence="14">
    <location>
        <position position="120"/>
    </location>
    <ligand>
        <name>ATP</name>
        <dbReference type="ChEBI" id="CHEBI:30616"/>
    </ligand>
</feature>
<evidence type="ECO:0000256" key="3">
    <source>
        <dbReference type="ARBA" id="ARBA00012584"/>
    </source>
</evidence>
<dbReference type="InterPro" id="IPR010923">
    <property type="entry name" value="T(6)A37_SUA5"/>
</dbReference>